<dbReference type="RefSeq" id="XP_070854358.1">
    <property type="nucleotide sequence ID" value="XM_070998257.1"/>
</dbReference>
<evidence type="ECO:0000256" key="2">
    <source>
        <dbReference type="ARBA" id="ARBA00022679"/>
    </source>
</evidence>
<keyword evidence="5" id="KW-0067">ATP-binding</keyword>
<dbReference type="SMART" id="SM00315">
    <property type="entry name" value="RGS"/>
    <property type="match status" value="1"/>
</dbReference>
<dbReference type="Gene3D" id="1.10.167.10">
    <property type="entry name" value="Regulator of G-protein Signalling 4, domain 2"/>
    <property type="match status" value="1"/>
</dbReference>
<dbReference type="PROSITE" id="PS50132">
    <property type="entry name" value="RGS"/>
    <property type="match status" value="1"/>
</dbReference>
<dbReference type="PANTHER" id="PTHR24355">
    <property type="entry name" value="G PROTEIN-COUPLED RECEPTOR KINASE/RIBOSOMAL PROTEIN S6 KINASE"/>
    <property type="match status" value="1"/>
</dbReference>
<evidence type="ECO:0000256" key="1">
    <source>
        <dbReference type="ARBA" id="ARBA00022527"/>
    </source>
</evidence>
<evidence type="ECO:0000256" key="3">
    <source>
        <dbReference type="ARBA" id="ARBA00022741"/>
    </source>
</evidence>
<proteinExistence type="predicted"/>
<dbReference type="Pfam" id="PF00615">
    <property type="entry name" value="RGS"/>
    <property type="match status" value="1"/>
</dbReference>
<dbReference type="InterPro" id="IPR044926">
    <property type="entry name" value="RGS_subdomain_2"/>
</dbReference>
<reference evidence="8" key="1">
    <citation type="submission" date="2025-08" db="UniProtKB">
        <authorList>
            <consortium name="RefSeq"/>
        </authorList>
    </citation>
    <scope>IDENTIFICATION</scope>
</reference>
<keyword evidence="4" id="KW-0418">Kinase</keyword>
<keyword evidence="2" id="KW-0808">Transferase</keyword>
<sequence length="360" mass="41129">MADLEAVLADVSYLMAMEKSKCTPAARASKKLILPDPSVRSVMYKYLEKESELNFHKIFNEVLGYLLFKDFCEYDSDEPIQQLKFFEQIKIFEKTECYEERKKLAREIYDIFIMEEMLSHTYEYSKNAVASVQKYLLKNEVPVNLFEKLSCKELFFLFAGYENAASSSVMLCVRPTKSLMRNCPSPKKVQNIRLGQIGELDCFSFAEMVVIVGLLWWHPCSTSHLSLLGTPVYFRRRRCSMTSLLSGSLSSSTTSVASLFLRRSDLTRLAGLRMLRNLPTRTTVKALVSRDSLRAAWFSSAGRFSVFACPQYRKTPCTNFFSLLPCRDLVLCNVAADPPNQYLCPSKSHRCSLSREVSVS</sequence>
<protein>
    <submittedName>
        <fullName evidence="8">Uncharacterized protein Gprk1 isoform X15</fullName>
    </submittedName>
</protein>
<organism evidence="7 8">
    <name type="scientific">Drosophila suzukii</name>
    <name type="common">Spotted-wing drosophila fruit fly</name>
    <dbReference type="NCBI Taxonomy" id="28584"/>
    <lineage>
        <taxon>Eukaryota</taxon>
        <taxon>Metazoa</taxon>
        <taxon>Ecdysozoa</taxon>
        <taxon>Arthropoda</taxon>
        <taxon>Hexapoda</taxon>
        <taxon>Insecta</taxon>
        <taxon>Pterygota</taxon>
        <taxon>Neoptera</taxon>
        <taxon>Endopterygota</taxon>
        <taxon>Diptera</taxon>
        <taxon>Brachycera</taxon>
        <taxon>Muscomorpha</taxon>
        <taxon>Ephydroidea</taxon>
        <taxon>Drosophilidae</taxon>
        <taxon>Drosophila</taxon>
        <taxon>Sophophora</taxon>
    </lineage>
</organism>
<evidence type="ECO:0000313" key="8">
    <source>
        <dbReference type="RefSeq" id="XP_070854358.1"/>
    </source>
</evidence>
<dbReference type="GeneID" id="139354023"/>
<evidence type="ECO:0000313" key="7">
    <source>
        <dbReference type="Proteomes" id="UP001652628"/>
    </source>
</evidence>
<keyword evidence="3" id="KW-0547">Nucleotide-binding</keyword>
<accession>A0ABM4TWN7</accession>
<dbReference type="SUPFAM" id="SSF48097">
    <property type="entry name" value="Regulator of G-protein signaling, RGS"/>
    <property type="match status" value="1"/>
</dbReference>
<evidence type="ECO:0000259" key="6">
    <source>
        <dbReference type="PROSITE" id="PS50132"/>
    </source>
</evidence>
<evidence type="ECO:0000256" key="4">
    <source>
        <dbReference type="ARBA" id="ARBA00022777"/>
    </source>
</evidence>
<keyword evidence="1" id="KW-0723">Serine/threonine-protein kinase</keyword>
<dbReference type="InterPro" id="IPR016137">
    <property type="entry name" value="RGS"/>
</dbReference>
<keyword evidence="7" id="KW-1185">Reference proteome</keyword>
<gene>
    <name evidence="8" type="primary">Gprk1</name>
</gene>
<dbReference type="Proteomes" id="UP001652628">
    <property type="component" value="Chromosome 2"/>
</dbReference>
<name>A0ABM4TWN7_DROSZ</name>
<feature type="domain" description="RGS" evidence="6">
    <location>
        <begin position="54"/>
        <end position="147"/>
    </location>
</feature>
<dbReference type="InterPro" id="IPR036305">
    <property type="entry name" value="RGS_sf"/>
</dbReference>
<evidence type="ECO:0000256" key="5">
    <source>
        <dbReference type="ARBA" id="ARBA00022840"/>
    </source>
</evidence>
<dbReference type="PANTHER" id="PTHR24355:SF18">
    <property type="entry name" value="G PROTEIN-COUPLED RECEPTOR KINASE"/>
    <property type="match status" value="1"/>
</dbReference>